<keyword evidence="2" id="KW-1185">Reference proteome</keyword>
<reference evidence="1 2" key="1">
    <citation type="submission" date="2019-06" db="EMBL/GenBank/DDBJ databases">
        <title>WGS assembly of Gossypium darwinii.</title>
        <authorList>
            <person name="Chen Z.J."/>
            <person name="Sreedasyam A."/>
            <person name="Ando A."/>
            <person name="Song Q."/>
            <person name="De L."/>
            <person name="Hulse-Kemp A."/>
            <person name="Ding M."/>
            <person name="Ye W."/>
            <person name="Kirkbride R."/>
            <person name="Jenkins J."/>
            <person name="Plott C."/>
            <person name="Lovell J."/>
            <person name="Lin Y.-M."/>
            <person name="Vaughn R."/>
            <person name="Liu B."/>
            <person name="Li W."/>
            <person name="Simpson S."/>
            <person name="Scheffler B."/>
            <person name="Saski C."/>
            <person name="Grover C."/>
            <person name="Hu G."/>
            <person name="Conover J."/>
            <person name="Carlson J."/>
            <person name="Shu S."/>
            <person name="Boston L."/>
            <person name="Williams M."/>
            <person name="Peterson D."/>
            <person name="Mcgee K."/>
            <person name="Jones D."/>
            <person name="Wendel J."/>
            <person name="Stelly D."/>
            <person name="Grimwood J."/>
            <person name="Schmutz J."/>
        </authorList>
    </citation>
    <scope>NUCLEOTIDE SEQUENCE [LARGE SCALE GENOMIC DNA]</scope>
    <source>
        <strain evidence="1">1808015.09</strain>
    </source>
</reference>
<dbReference type="Proteomes" id="UP000323506">
    <property type="component" value="Chromosome A08"/>
</dbReference>
<evidence type="ECO:0000313" key="2">
    <source>
        <dbReference type="Proteomes" id="UP000323506"/>
    </source>
</evidence>
<sequence>MELPCKSNLYPLLTMYSPVGSPLQARKSSCGKRASGIWRIRWASTSKKMFIIWSPYILLDTDIPARSHPPTES</sequence>
<accession>A0A5D2FGL6</accession>
<evidence type="ECO:0000313" key="1">
    <source>
        <dbReference type="EMBL" id="TYH04642.1"/>
    </source>
</evidence>
<gene>
    <name evidence="1" type="ORF">ES288_A08G023000v1</name>
</gene>
<name>A0A5D2FGL6_GOSDA</name>
<protein>
    <submittedName>
        <fullName evidence="1">Uncharacterized protein</fullName>
    </submittedName>
</protein>
<proteinExistence type="predicted"/>
<dbReference type="EMBL" id="CM017695">
    <property type="protein sequence ID" value="TYH04642.1"/>
    <property type="molecule type" value="Genomic_DNA"/>
</dbReference>
<dbReference type="AlphaFoldDB" id="A0A5D2FGL6"/>
<organism evidence="1 2">
    <name type="scientific">Gossypium darwinii</name>
    <name type="common">Darwin's cotton</name>
    <name type="synonym">Gossypium barbadense var. darwinii</name>
    <dbReference type="NCBI Taxonomy" id="34276"/>
    <lineage>
        <taxon>Eukaryota</taxon>
        <taxon>Viridiplantae</taxon>
        <taxon>Streptophyta</taxon>
        <taxon>Embryophyta</taxon>
        <taxon>Tracheophyta</taxon>
        <taxon>Spermatophyta</taxon>
        <taxon>Magnoliopsida</taxon>
        <taxon>eudicotyledons</taxon>
        <taxon>Gunneridae</taxon>
        <taxon>Pentapetalae</taxon>
        <taxon>rosids</taxon>
        <taxon>malvids</taxon>
        <taxon>Malvales</taxon>
        <taxon>Malvaceae</taxon>
        <taxon>Malvoideae</taxon>
        <taxon>Gossypium</taxon>
    </lineage>
</organism>